<reference evidence="2 3" key="2">
    <citation type="submission" date="2024-07" db="EMBL/GenBank/DDBJ databases">
        <authorList>
            <person name="Akdeniz Z."/>
        </authorList>
    </citation>
    <scope>NUCLEOTIDE SEQUENCE [LARGE SCALE GENOMIC DNA]</scope>
</reference>
<dbReference type="EMBL" id="CATOUU010001029">
    <property type="protein sequence ID" value="CAI9967728.1"/>
    <property type="molecule type" value="Genomic_DNA"/>
</dbReference>
<comment type="caution">
    <text evidence="1">The sequence shown here is derived from an EMBL/GenBank/DDBJ whole genome shotgun (WGS) entry which is preliminary data.</text>
</comment>
<sequence>MNKNWLFQDNSNFLISDGMSLVGKFIYSQIKSFVYPQKLPSNSSPQYIIPLSVSANLVVSPAINLTPEAGIPSVLQCVNMVILSSVNSSQNTQPAVVTYHNLFPQQQYSWVTLQIFMSTKSYWALFPKSDG</sequence>
<evidence type="ECO:0000313" key="1">
    <source>
        <dbReference type="EMBL" id="CAI9967728.1"/>
    </source>
</evidence>
<evidence type="ECO:0000313" key="2">
    <source>
        <dbReference type="EMBL" id="CAL6084344.1"/>
    </source>
</evidence>
<organism evidence="1">
    <name type="scientific">Hexamita inflata</name>
    <dbReference type="NCBI Taxonomy" id="28002"/>
    <lineage>
        <taxon>Eukaryota</taxon>
        <taxon>Metamonada</taxon>
        <taxon>Diplomonadida</taxon>
        <taxon>Hexamitidae</taxon>
        <taxon>Hexamitinae</taxon>
        <taxon>Hexamita</taxon>
    </lineage>
</organism>
<name>A0AA86R7L0_9EUKA</name>
<reference evidence="1" key="1">
    <citation type="submission" date="2023-06" db="EMBL/GenBank/DDBJ databases">
        <authorList>
            <person name="Kurt Z."/>
        </authorList>
    </citation>
    <scope>NUCLEOTIDE SEQUENCE</scope>
</reference>
<dbReference type="EMBL" id="CAXDID020000378">
    <property type="protein sequence ID" value="CAL6084344.1"/>
    <property type="molecule type" value="Genomic_DNA"/>
</dbReference>
<gene>
    <name evidence="1" type="ORF">HINF_LOCUS55373</name>
    <name evidence="2" type="ORF">HINF_LOCUS62157</name>
</gene>
<proteinExistence type="predicted"/>
<accession>A0AA86R7L0</accession>
<evidence type="ECO:0000313" key="3">
    <source>
        <dbReference type="Proteomes" id="UP001642409"/>
    </source>
</evidence>
<dbReference type="Proteomes" id="UP001642409">
    <property type="component" value="Unassembled WGS sequence"/>
</dbReference>
<protein>
    <submittedName>
        <fullName evidence="2">Hypothetical_protein</fullName>
    </submittedName>
</protein>
<dbReference type="AlphaFoldDB" id="A0AA86R7L0"/>
<keyword evidence="3" id="KW-1185">Reference proteome</keyword>